<organism evidence="2 3">
    <name type="scientific">Sphaerosporella brunnea</name>
    <dbReference type="NCBI Taxonomy" id="1250544"/>
    <lineage>
        <taxon>Eukaryota</taxon>
        <taxon>Fungi</taxon>
        <taxon>Dikarya</taxon>
        <taxon>Ascomycota</taxon>
        <taxon>Pezizomycotina</taxon>
        <taxon>Pezizomycetes</taxon>
        <taxon>Pezizales</taxon>
        <taxon>Pyronemataceae</taxon>
        <taxon>Sphaerosporella</taxon>
    </lineage>
</organism>
<dbReference type="Proteomes" id="UP000326924">
    <property type="component" value="Unassembled WGS sequence"/>
</dbReference>
<evidence type="ECO:0000313" key="3">
    <source>
        <dbReference type="Proteomes" id="UP000326924"/>
    </source>
</evidence>
<feature type="compositionally biased region" description="Basic and acidic residues" evidence="1">
    <location>
        <begin position="350"/>
        <end position="361"/>
    </location>
</feature>
<evidence type="ECO:0000256" key="1">
    <source>
        <dbReference type="SAM" id="MobiDB-lite"/>
    </source>
</evidence>
<reference evidence="2 3" key="1">
    <citation type="submission" date="2019-09" db="EMBL/GenBank/DDBJ databases">
        <title>Draft genome of the ectomycorrhizal ascomycete Sphaerosporella brunnea.</title>
        <authorList>
            <consortium name="DOE Joint Genome Institute"/>
            <person name="Benucci G.M."/>
            <person name="Marozzi G."/>
            <person name="Antonielli L."/>
            <person name="Sanchez S."/>
            <person name="Marco P."/>
            <person name="Wang X."/>
            <person name="Falini L.B."/>
            <person name="Barry K."/>
            <person name="Haridas S."/>
            <person name="Lipzen A."/>
            <person name="Labutti K."/>
            <person name="Grigoriev I.V."/>
            <person name="Murat C."/>
            <person name="Martin F."/>
            <person name="Albertini E."/>
            <person name="Donnini D."/>
            <person name="Bonito G."/>
        </authorList>
    </citation>
    <scope>NUCLEOTIDE SEQUENCE [LARGE SCALE GENOMIC DNA]</scope>
    <source>
        <strain evidence="2 3">Sb_GMNB300</strain>
    </source>
</reference>
<dbReference type="EMBL" id="VXIS01000185">
    <property type="protein sequence ID" value="KAA8898448.1"/>
    <property type="molecule type" value="Genomic_DNA"/>
</dbReference>
<feature type="region of interest" description="Disordered" evidence="1">
    <location>
        <begin position="236"/>
        <end position="267"/>
    </location>
</feature>
<proteinExistence type="predicted"/>
<dbReference type="InParanoid" id="A0A5J5EQC9"/>
<feature type="region of interest" description="Disordered" evidence="1">
    <location>
        <begin position="339"/>
        <end position="367"/>
    </location>
</feature>
<name>A0A5J5EQC9_9PEZI</name>
<evidence type="ECO:0000313" key="2">
    <source>
        <dbReference type="EMBL" id="KAA8898448.1"/>
    </source>
</evidence>
<keyword evidence="3" id="KW-1185">Reference proteome</keyword>
<protein>
    <submittedName>
        <fullName evidence="2">Uncharacterized protein</fullName>
    </submittedName>
</protein>
<gene>
    <name evidence="2" type="ORF">FN846DRAFT_910082</name>
</gene>
<comment type="caution">
    <text evidence="2">The sequence shown here is derived from an EMBL/GenBank/DDBJ whole genome shotgun (WGS) entry which is preliminary data.</text>
</comment>
<feature type="compositionally biased region" description="Polar residues" evidence="1">
    <location>
        <begin position="40"/>
        <end position="51"/>
    </location>
</feature>
<feature type="region of interest" description="Disordered" evidence="1">
    <location>
        <begin position="1"/>
        <end position="96"/>
    </location>
</feature>
<dbReference type="AlphaFoldDB" id="A0A5J5EQC9"/>
<accession>A0A5J5EQC9</accession>
<feature type="compositionally biased region" description="Polar residues" evidence="1">
    <location>
        <begin position="61"/>
        <end position="72"/>
    </location>
</feature>
<sequence>MEPQASPIRRFQGEGRKEAPWNPINTSTVPPSPLAGAAAQSIQPTGDSLSDTAAVEATPFPLQQNEPSQHGNISVPPVKGEKRAREASPTSSTKLGHLASKQKIQNGFECSVMRKAVRRERKRTDGKRETKSISDGKAECGSRFKTHQERLDHLKKRHGKAYCPICLLKLLEGDEKVDLEAKCEKAFYGRFHDVREHIRTTHWRRWKCERCRKSFAAARHQNHRCQRQFSGQQATAVDASMSAGQNEAPRRASQPTPEDVKKDNALGDVKTVNELARFLDEHGDYICGRPNSLDGEYSTQGVDLSTKTCPQLLDFSQHSGTRVSETFVEEVRFDENGTVRTPMASPAANPDEHTKPLDNSRQDSAGGIMPVPRDPPHHADKTMPDCDGDFDLVLASFLERDYYENQDCTALNNETDDHGTNRLTNAYTSLNYQTNDYLTNGYTSVNDETNDYLTNGYTSVNDETNDYLTNGYTSVNDETNDYEGYWYSLAGSLNWVTMQNEISYTGTALTPPK</sequence>